<comment type="caution">
    <text evidence="16">The sequence shown here is derived from an EMBL/GenBank/DDBJ whole genome shotgun (WGS) entry which is preliminary data.</text>
</comment>
<dbReference type="SUPFAM" id="SSF81653">
    <property type="entry name" value="Calcium ATPase, transduction domain A"/>
    <property type="match status" value="1"/>
</dbReference>
<keyword evidence="8" id="KW-0460">Magnesium</keyword>
<dbReference type="InterPro" id="IPR008250">
    <property type="entry name" value="ATPase_P-typ_transduc_dom_A_sf"/>
</dbReference>
<dbReference type="SUPFAM" id="SSF81665">
    <property type="entry name" value="Calcium ATPase, transmembrane domain M"/>
    <property type="match status" value="1"/>
</dbReference>
<keyword evidence="4" id="KW-1003">Cell membrane</keyword>
<keyword evidence="16" id="KW-0378">Hydrolase</keyword>
<keyword evidence="17" id="KW-1185">Reference proteome</keyword>
<feature type="transmembrane region" description="Helical" evidence="13">
    <location>
        <begin position="167"/>
        <end position="187"/>
    </location>
</feature>
<dbReference type="InterPro" id="IPR001757">
    <property type="entry name" value="P_typ_ATPase"/>
</dbReference>
<evidence type="ECO:0000256" key="10">
    <source>
        <dbReference type="ARBA" id="ARBA00022989"/>
    </source>
</evidence>
<comment type="subcellular location">
    <subcellularLocation>
        <location evidence="1">Cell membrane</location>
        <topology evidence="1">Multi-pass membrane protein</topology>
    </subcellularLocation>
</comment>
<feature type="domain" description="P-type ATPase A" evidence="14">
    <location>
        <begin position="304"/>
        <end position="397"/>
    </location>
</feature>
<evidence type="ECO:0000256" key="13">
    <source>
        <dbReference type="SAM" id="Phobius"/>
    </source>
</evidence>
<feature type="transmembrane region" description="Helical" evidence="13">
    <location>
        <begin position="764"/>
        <end position="793"/>
    </location>
</feature>
<dbReference type="EMBL" id="SELH01000013">
    <property type="protein sequence ID" value="TWP29794.1"/>
    <property type="molecule type" value="Genomic_DNA"/>
</dbReference>
<dbReference type="GO" id="GO:0005507">
    <property type="term" value="F:copper ion binding"/>
    <property type="evidence" value="ECO:0007669"/>
    <property type="project" value="TreeGrafter"/>
</dbReference>
<dbReference type="InterPro" id="IPR021993">
    <property type="entry name" value="ATPase-cat-bd"/>
</dbReference>
<proteinExistence type="inferred from homology"/>
<keyword evidence="3" id="KW-0813">Transport</keyword>
<dbReference type="PRINTS" id="PR00943">
    <property type="entry name" value="CUATPASE"/>
</dbReference>
<feature type="domain" description="Putative metal-binding" evidence="15">
    <location>
        <begin position="4"/>
        <end position="76"/>
    </location>
</feature>
<dbReference type="InterPro" id="IPR023214">
    <property type="entry name" value="HAD_sf"/>
</dbReference>
<dbReference type="AlphaFoldDB" id="A0A563DJ09"/>
<evidence type="ECO:0000256" key="4">
    <source>
        <dbReference type="ARBA" id="ARBA00022475"/>
    </source>
</evidence>
<sequence>MDKKCFHCGQEIVSEEVNFDDKVFCCNGCKTVYEILSQNHLNNFYELNKQAGIKPDGDKNYFEFLDTPEIFNKIIDYSEDGTTLVTLKIPVIHCTSCVWLLESLKNINSKILYSTVHFTNKTVQIAYKSSTYKLSELANFLSSLGYKPIINLETAEKKKPKNVDRTLIIKIGIAGFAFGNVMLLAFPEFLEGNKDVWLEQYNQLFRVLMFLLSLPVVLYCASDYYKSAWSALRYKRLNLDMPIVIGIFALFFRSCYEAYWGISNGYFDSLCGLLFFMLLGKFFQQRTYKSLAFDRDYKSFYPIAVTKIDPDNQQKNILISKLKIGDRILIRNGEIIPADAILIKGEAFIDNSFITGESHLIEKKSGQKIFAGGKQRGTMLELEIIKEVNQSYLTRLWNNEAFKKENSILDTITNSVSKYFVFVILIITLISGCYWYFIEKNTSQMYQVITAILIVACPCALALSVPFTLGNIMRILGRNKFYVKDSTTVEKMSKVNHIVFDKTGTLTMNKANHIAYEGKPLTVAELEELKAILKNSNHPLSRSLYEYLDCPDKSLLVRNYKEIIGKGIEANVNGNTYKIGSSSFVKYKGEPIQETSVFISINGENIGRYIFKNQYRKYVPEVVKKISLKNKISLLSGDNNSEEEFLKQLFPTSTILKFNQSPQDKLEYIEKLQKKGDLVMMVGDGLNDAGALKQSNVGVAIADDINSFTPSSDAILDGSRITSLSSYLKISKIAIRIVYICFMISFFYNIIGLSFAVSGRLKPLVAAILMPVSSITIVFISTILTQISGYIVFKKDLKS</sequence>
<keyword evidence="11" id="KW-0406">Ion transport</keyword>
<evidence type="ECO:0000256" key="11">
    <source>
        <dbReference type="ARBA" id="ARBA00023065"/>
    </source>
</evidence>
<protein>
    <submittedName>
        <fullName evidence="16">HAD family hydrolase</fullName>
    </submittedName>
</protein>
<dbReference type="Gene3D" id="3.40.50.1000">
    <property type="entry name" value="HAD superfamily/HAD-like"/>
    <property type="match status" value="1"/>
</dbReference>
<keyword evidence="5" id="KW-0597">Phosphoprotein</keyword>
<dbReference type="GO" id="GO:0005886">
    <property type="term" value="C:plasma membrane"/>
    <property type="evidence" value="ECO:0007669"/>
    <property type="project" value="UniProtKB-SubCell"/>
</dbReference>
<dbReference type="RefSeq" id="WP_146291593.1">
    <property type="nucleotide sequence ID" value="NZ_SELH01000013.1"/>
</dbReference>
<dbReference type="Gene3D" id="3.40.1110.10">
    <property type="entry name" value="Calcium-transporting ATPase, cytoplasmic domain N"/>
    <property type="match status" value="1"/>
</dbReference>
<evidence type="ECO:0000313" key="17">
    <source>
        <dbReference type="Proteomes" id="UP000319499"/>
    </source>
</evidence>
<evidence type="ECO:0000256" key="7">
    <source>
        <dbReference type="ARBA" id="ARBA00022723"/>
    </source>
</evidence>
<keyword evidence="10 13" id="KW-1133">Transmembrane helix</keyword>
<dbReference type="Proteomes" id="UP000319499">
    <property type="component" value="Unassembled WGS sequence"/>
</dbReference>
<evidence type="ECO:0000256" key="8">
    <source>
        <dbReference type="ARBA" id="ARBA00022842"/>
    </source>
</evidence>
<feature type="transmembrane region" description="Helical" evidence="13">
    <location>
        <begin position="737"/>
        <end position="758"/>
    </location>
</feature>
<dbReference type="InterPro" id="IPR036412">
    <property type="entry name" value="HAD-like_sf"/>
</dbReference>
<dbReference type="PANTHER" id="PTHR43520:SF5">
    <property type="entry name" value="CATION-TRANSPORTING P-TYPE ATPASE-RELATED"/>
    <property type="match status" value="1"/>
</dbReference>
<evidence type="ECO:0000256" key="1">
    <source>
        <dbReference type="ARBA" id="ARBA00004651"/>
    </source>
</evidence>
<dbReference type="GO" id="GO:0016887">
    <property type="term" value="F:ATP hydrolysis activity"/>
    <property type="evidence" value="ECO:0007669"/>
    <property type="project" value="InterPro"/>
</dbReference>
<dbReference type="Gene3D" id="1.20.1110.10">
    <property type="entry name" value="Calcium-transporting ATPase, transmembrane domain"/>
    <property type="match status" value="1"/>
</dbReference>
<dbReference type="Gene3D" id="2.70.150.10">
    <property type="entry name" value="Calcium-transporting ATPase, cytoplasmic transduction domain A"/>
    <property type="match status" value="1"/>
</dbReference>
<dbReference type="PROSITE" id="PS00154">
    <property type="entry name" value="ATPASE_E1_E2"/>
    <property type="match status" value="1"/>
</dbReference>
<dbReference type="GO" id="GO:0055070">
    <property type="term" value="P:copper ion homeostasis"/>
    <property type="evidence" value="ECO:0007669"/>
    <property type="project" value="TreeGrafter"/>
</dbReference>
<dbReference type="SUPFAM" id="SSF56784">
    <property type="entry name" value="HAD-like"/>
    <property type="match status" value="1"/>
</dbReference>
<feature type="transmembrane region" description="Helical" evidence="13">
    <location>
        <begin position="265"/>
        <end position="283"/>
    </location>
</feature>
<dbReference type="InterPro" id="IPR023298">
    <property type="entry name" value="ATPase_P-typ_TM_dom_sf"/>
</dbReference>
<evidence type="ECO:0000256" key="6">
    <source>
        <dbReference type="ARBA" id="ARBA00022692"/>
    </source>
</evidence>
<evidence type="ECO:0000256" key="9">
    <source>
        <dbReference type="ARBA" id="ARBA00022967"/>
    </source>
</evidence>
<reference evidence="16 17" key="1">
    <citation type="submission" date="2019-02" db="EMBL/GenBank/DDBJ databases">
        <title>Apibacter muscae sp. nov.: a novel member of the house fly microbiota.</title>
        <authorList>
            <person name="Park R."/>
        </authorList>
    </citation>
    <scope>NUCLEOTIDE SEQUENCE [LARGE SCALE GENOMIC DNA]</scope>
    <source>
        <strain evidence="16 17">AL1</strain>
    </source>
</reference>
<evidence type="ECO:0000259" key="15">
    <source>
        <dbReference type="Pfam" id="PF12156"/>
    </source>
</evidence>
<dbReference type="InterPro" id="IPR018303">
    <property type="entry name" value="ATPase_P-typ_P_site"/>
</dbReference>
<feature type="transmembrane region" description="Helical" evidence="13">
    <location>
        <begin position="237"/>
        <end position="259"/>
    </location>
</feature>
<dbReference type="InterPro" id="IPR059000">
    <property type="entry name" value="ATPase_P-type_domA"/>
</dbReference>
<evidence type="ECO:0000259" key="14">
    <source>
        <dbReference type="Pfam" id="PF00122"/>
    </source>
</evidence>
<keyword evidence="6 13" id="KW-0812">Transmembrane</keyword>
<evidence type="ECO:0000313" key="16">
    <source>
        <dbReference type="EMBL" id="TWP29794.1"/>
    </source>
</evidence>
<dbReference type="InterPro" id="IPR036163">
    <property type="entry name" value="HMA_dom_sf"/>
</dbReference>
<evidence type="ECO:0000256" key="12">
    <source>
        <dbReference type="ARBA" id="ARBA00023136"/>
    </source>
</evidence>
<feature type="transmembrane region" description="Helical" evidence="13">
    <location>
        <begin position="419"/>
        <end position="438"/>
    </location>
</feature>
<dbReference type="Pfam" id="PF00122">
    <property type="entry name" value="E1-E2_ATPase"/>
    <property type="match status" value="1"/>
</dbReference>
<evidence type="ECO:0000256" key="2">
    <source>
        <dbReference type="ARBA" id="ARBA00006024"/>
    </source>
</evidence>
<keyword evidence="9" id="KW-1278">Translocase</keyword>
<dbReference type="Pfam" id="PF12156">
    <property type="entry name" value="ATPase-cat_bd"/>
    <property type="match status" value="1"/>
</dbReference>
<dbReference type="OrthoDB" id="1521937at2"/>
<keyword evidence="12 13" id="KW-0472">Membrane</keyword>
<dbReference type="InterPro" id="IPR006121">
    <property type="entry name" value="HMA_dom"/>
</dbReference>
<evidence type="ECO:0000256" key="5">
    <source>
        <dbReference type="ARBA" id="ARBA00022553"/>
    </source>
</evidence>
<dbReference type="GO" id="GO:0005524">
    <property type="term" value="F:ATP binding"/>
    <property type="evidence" value="ECO:0007669"/>
    <property type="project" value="InterPro"/>
</dbReference>
<dbReference type="SUPFAM" id="SSF55008">
    <property type="entry name" value="HMA, heavy metal-associated domain"/>
    <property type="match status" value="1"/>
</dbReference>
<evidence type="ECO:0000256" key="3">
    <source>
        <dbReference type="ARBA" id="ARBA00022448"/>
    </source>
</evidence>
<dbReference type="PRINTS" id="PR00119">
    <property type="entry name" value="CATATPASE"/>
</dbReference>
<dbReference type="CDD" id="cd00371">
    <property type="entry name" value="HMA"/>
    <property type="match status" value="1"/>
</dbReference>
<feature type="transmembrane region" description="Helical" evidence="13">
    <location>
        <begin position="444"/>
        <end position="469"/>
    </location>
</feature>
<gene>
    <name evidence="16" type="ORF">ETU09_02110</name>
</gene>
<comment type="similarity">
    <text evidence="2">Belongs to the cation transport ATPase (P-type) (TC 3.A.3) family. Type IB subfamily.</text>
</comment>
<dbReference type="InterPro" id="IPR023299">
    <property type="entry name" value="ATPase_P-typ_cyto_dom_N"/>
</dbReference>
<name>A0A563DJ09_9FLAO</name>
<dbReference type="PANTHER" id="PTHR43520">
    <property type="entry name" value="ATP7, ISOFORM B"/>
    <property type="match status" value="1"/>
</dbReference>
<dbReference type="NCBIfam" id="TIGR01494">
    <property type="entry name" value="ATPase_P-type"/>
    <property type="match status" value="1"/>
</dbReference>
<dbReference type="GO" id="GO:0043682">
    <property type="term" value="F:P-type divalent copper transporter activity"/>
    <property type="evidence" value="ECO:0007669"/>
    <property type="project" value="TreeGrafter"/>
</dbReference>
<feature type="transmembrane region" description="Helical" evidence="13">
    <location>
        <begin position="207"/>
        <end position="225"/>
    </location>
</feature>
<organism evidence="16 17">
    <name type="scientific">Apibacter muscae</name>
    <dbReference type="NCBI Taxonomy" id="2509004"/>
    <lineage>
        <taxon>Bacteria</taxon>
        <taxon>Pseudomonadati</taxon>
        <taxon>Bacteroidota</taxon>
        <taxon>Flavobacteriia</taxon>
        <taxon>Flavobacteriales</taxon>
        <taxon>Weeksellaceae</taxon>
        <taxon>Apibacter</taxon>
    </lineage>
</organism>
<keyword evidence="7" id="KW-0479">Metal-binding</keyword>
<dbReference type="Gene3D" id="3.30.70.100">
    <property type="match status" value="1"/>
</dbReference>
<accession>A0A563DJ09</accession>
<dbReference type="Pfam" id="PF00702">
    <property type="entry name" value="Hydrolase"/>
    <property type="match status" value="1"/>
</dbReference>